<dbReference type="InParanoid" id="A2G981"/>
<dbReference type="VEuPathDB" id="TrichDB:TVAGG3_0728190"/>
<name>A2G981_TRIV3</name>
<sequence length="331" mass="38183">MLFFTLTSEKLRSSIKTYTYSINSYKQHRDLKLQKEFSDYYQETSFNDITKNEIISGSGSYYIHNTLFTFHYRNRAVYLNSNSKVLLETCTFYNNSVKGRGGSFYIENSECIIVHICVSSSTVSSLSGSAYCIVSNDNNRSYAFECSVSQCSGYEAAFYHQKGDIQVSNMNTSYHNIKRIAAYGIQWPDGTGIINFTTASNTSSSEAQGIYHEGTLHSTYCNYLNNECRETNNAIFYCRSKCKYSKCSFIENKGTYLFRRKPEIENCYFAENTFERNVHYDESFTLESFESFNSSIVHYSTDGCSATYTSKIHNTLSILTYRNSRFRILRR</sequence>
<dbReference type="EMBL" id="DS114686">
    <property type="protein sequence ID" value="EAX86288.1"/>
    <property type="molecule type" value="Genomic_DNA"/>
</dbReference>
<keyword evidence="2" id="KW-1185">Reference proteome</keyword>
<evidence type="ECO:0000313" key="2">
    <source>
        <dbReference type="Proteomes" id="UP000001542"/>
    </source>
</evidence>
<dbReference type="SUPFAM" id="SSF51126">
    <property type="entry name" value="Pectin lyase-like"/>
    <property type="match status" value="1"/>
</dbReference>
<dbReference type="KEGG" id="tva:4743932"/>
<proteinExistence type="predicted"/>
<dbReference type="AlphaFoldDB" id="A2G981"/>
<evidence type="ECO:0000313" key="1">
    <source>
        <dbReference type="EMBL" id="EAX86288.1"/>
    </source>
</evidence>
<evidence type="ECO:0008006" key="3">
    <source>
        <dbReference type="Google" id="ProtNLM"/>
    </source>
</evidence>
<reference evidence="1" key="2">
    <citation type="journal article" date="2007" name="Science">
        <title>Draft genome sequence of the sexually transmitted pathogen Trichomonas vaginalis.</title>
        <authorList>
            <person name="Carlton J.M."/>
            <person name="Hirt R.P."/>
            <person name="Silva J.C."/>
            <person name="Delcher A.L."/>
            <person name="Schatz M."/>
            <person name="Zhao Q."/>
            <person name="Wortman J.R."/>
            <person name="Bidwell S.L."/>
            <person name="Alsmark U.C.M."/>
            <person name="Besteiro S."/>
            <person name="Sicheritz-Ponten T."/>
            <person name="Noel C.J."/>
            <person name="Dacks J.B."/>
            <person name="Foster P.G."/>
            <person name="Simillion C."/>
            <person name="Van de Peer Y."/>
            <person name="Miranda-Saavedra D."/>
            <person name="Barton G.J."/>
            <person name="Westrop G.D."/>
            <person name="Mueller S."/>
            <person name="Dessi D."/>
            <person name="Fiori P.L."/>
            <person name="Ren Q."/>
            <person name="Paulsen I."/>
            <person name="Zhang H."/>
            <person name="Bastida-Corcuera F.D."/>
            <person name="Simoes-Barbosa A."/>
            <person name="Brown M.T."/>
            <person name="Hayes R.D."/>
            <person name="Mukherjee M."/>
            <person name="Okumura C.Y."/>
            <person name="Schneider R."/>
            <person name="Smith A.J."/>
            <person name="Vanacova S."/>
            <person name="Villalvazo M."/>
            <person name="Haas B.J."/>
            <person name="Pertea M."/>
            <person name="Feldblyum T.V."/>
            <person name="Utterback T.R."/>
            <person name="Shu C.L."/>
            <person name="Osoegawa K."/>
            <person name="de Jong P.J."/>
            <person name="Hrdy I."/>
            <person name="Horvathova L."/>
            <person name="Zubacova Z."/>
            <person name="Dolezal P."/>
            <person name="Malik S.B."/>
            <person name="Logsdon J.M. Jr."/>
            <person name="Henze K."/>
            <person name="Gupta A."/>
            <person name="Wang C.C."/>
            <person name="Dunne R.L."/>
            <person name="Upcroft J.A."/>
            <person name="Upcroft P."/>
            <person name="White O."/>
            <person name="Salzberg S.L."/>
            <person name="Tang P."/>
            <person name="Chiu C.-H."/>
            <person name="Lee Y.-S."/>
            <person name="Embley T.M."/>
            <person name="Coombs G.H."/>
            <person name="Mottram J.C."/>
            <person name="Tachezy J."/>
            <person name="Fraser-Liggett C.M."/>
            <person name="Johnson P.J."/>
        </authorList>
    </citation>
    <scope>NUCLEOTIDE SEQUENCE [LARGE SCALE GENOMIC DNA]</scope>
    <source>
        <strain evidence="1">G3</strain>
    </source>
</reference>
<gene>
    <name evidence="1" type="ORF">TVAG_457700</name>
</gene>
<dbReference type="RefSeq" id="XP_001299218.1">
    <property type="nucleotide sequence ID" value="XM_001299217.1"/>
</dbReference>
<reference evidence="1" key="1">
    <citation type="submission" date="2006-10" db="EMBL/GenBank/DDBJ databases">
        <authorList>
            <person name="Amadeo P."/>
            <person name="Zhao Q."/>
            <person name="Wortman J."/>
            <person name="Fraser-Liggett C."/>
            <person name="Carlton J."/>
        </authorList>
    </citation>
    <scope>NUCLEOTIDE SEQUENCE</scope>
    <source>
        <strain evidence="1">G3</strain>
    </source>
</reference>
<dbReference type="InterPro" id="IPR011050">
    <property type="entry name" value="Pectin_lyase_fold/virulence"/>
</dbReference>
<dbReference type="Proteomes" id="UP000001542">
    <property type="component" value="Unassembled WGS sequence"/>
</dbReference>
<dbReference type="VEuPathDB" id="TrichDB:TVAG_457700"/>
<protein>
    <recommendedName>
        <fullName evidence="3">Right handed beta helix domain-containing protein</fullName>
    </recommendedName>
</protein>
<organism evidence="1 2">
    <name type="scientific">Trichomonas vaginalis (strain ATCC PRA-98 / G3)</name>
    <dbReference type="NCBI Taxonomy" id="412133"/>
    <lineage>
        <taxon>Eukaryota</taxon>
        <taxon>Metamonada</taxon>
        <taxon>Parabasalia</taxon>
        <taxon>Trichomonadida</taxon>
        <taxon>Trichomonadidae</taxon>
        <taxon>Trichomonas</taxon>
    </lineage>
</organism>
<accession>A2G981</accession>